<sequence length="496" mass="57664">MLKVNYNPDVLSCLANLSNDEVFTPPEIANKMLDTLPPELFKSKDTKFLDPFTKSGVFLREIAKRLIEGLADEIPNLEERVQHIMQHQLYGIGITELTALLARRTLYCAKKTNEEYSVAQFFENKDGNIHFSRVQHTWEKGRCTHCGASQDLYDREDVLETHAYHFIHNKNPFHKMKFDVIIGNPPYQLNVGVEKKNFAIAIYHKFILQAIKMQPHYLTMIVPSRWFAGGRGLDDFREQMLKDQRLKEIHDYPNASEVFPGVEIKGGVNYFLWQSDYKGDCLIKTYEEGKVISEMKRPLLEKGADVFIRDNKAISIYHKVRTHNEESFSKVVSVQTPFGLVSSFKSYKKEPFQNSIKLYGNKFVGYIEEKQIPNNKHWVKEHKVYLPSAIGSGDVSKDIYNPILGEPKSICTQTYLVIGPFKDKQKCENVISYIKTKFFRFIVSLKKNAQHSNRGVYEFVPQQDFSKPWTDEELYKKYGLTEEEINYIESMVRPME</sequence>
<evidence type="ECO:0000256" key="2">
    <source>
        <dbReference type="ARBA" id="ARBA00022603"/>
    </source>
</evidence>
<organism evidence="7 8">
    <name type="scientific">Ornithobacterium rhinotracheale</name>
    <dbReference type="NCBI Taxonomy" id="28251"/>
    <lineage>
        <taxon>Bacteria</taxon>
        <taxon>Pseudomonadati</taxon>
        <taxon>Bacteroidota</taxon>
        <taxon>Flavobacteriia</taxon>
        <taxon>Flavobacteriales</taxon>
        <taxon>Weeksellaceae</taxon>
        <taxon>Ornithobacterium</taxon>
    </lineage>
</organism>
<name>A0A3R5YWK1_ORNRH</name>
<evidence type="ECO:0000256" key="4">
    <source>
        <dbReference type="ARBA" id="ARBA00022691"/>
    </source>
</evidence>
<dbReference type="InterPro" id="IPR011639">
    <property type="entry name" value="MethylTrfase_TaqI-like_dom"/>
</dbReference>
<dbReference type="PROSITE" id="PS00092">
    <property type="entry name" value="N6_MTASE"/>
    <property type="match status" value="1"/>
</dbReference>
<keyword evidence="3" id="KW-0808">Transferase</keyword>
<keyword evidence="7" id="KW-0540">Nuclease</keyword>
<evidence type="ECO:0000313" key="7">
    <source>
        <dbReference type="EMBL" id="QAR31181.1"/>
    </source>
</evidence>
<dbReference type="EMBL" id="CP035107">
    <property type="protein sequence ID" value="QAR31181.1"/>
    <property type="molecule type" value="Genomic_DNA"/>
</dbReference>
<dbReference type="Gene3D" id="3.40.50.150">
    <property type="entry name" value="Vaccinia Virus protein VP39"/>
    <property type="match status" value="1"/>
</dbReference>
<dbReference type="REBASE" id="296814">
    <property type="entry name" value="M2.Orh174bORF7445P"/>
</dbReference>
<dbReference type="PANTHER" id="PTHR33841:SF1">
    <property type="entry name" value="DNA METHYLTRANSFERASE A"/>
    <property type="match status" value="1"/>
</dbReference>
<protein>
    <recommendedName>
        <fullName evidence="1">site-specific DNA-methyltransferase (adenine-specific)</fullName>
        <ecNumber evidence="1">2.1.1.72</ecNumber>
    </recommendedName>
</protein>
<gene>
    <name evidence="7" type="ORF">EQP59_07450</name>
</gene>
<evidence type="ECO:0000259" key="6">
    <source>
        <dbReference type="Pfam" id="PF07669"/>
    </source>
</evidence>
<dbReference type="GO" id="GO:0006304">
    <property type="term" value="P:DNA modification"/>
    <property type="evidence" value="ECO:0007669"/>
    <property type="project" value="InterPro"/>
</dbReference>
<dbReference type="GO" id="GO:0032259">
    <property type="term" value="P:methylation"/>
    <property type="evidence" value="ECO:0007669"/>
    <property type="project" value="UniProtKB-KW"/>
</dbReference>
<keyword evidence="7" id="KW-0255">Endonuclease</keyword>
<keyword evidence="2" id="KW-0489">Methyltransferase</keyword>
<dbReference type="Pfam" id="PF07669">
    <property type="entry name" value="Eco57I"/>
    <property type="match status" value="1"/>
</dbReference>
<dbReference type="OrthoDB" id="32195at2"/>
<proteinExistence type="predicted"/>
<evidence type="ECO:0000256" key="3">
    <source>
        <dbReference type="ARBA" id="ARBA00022679"/>
    </source>
</evidence>
<dbReference type="AlphaFoldDB" id="A0A3R5YWK1"/>
<dbReference type="InterPro" id="IPR029063">
    <property type="entry name" value="SAM-dependent_MTases_sf"/>
</dbReference>
<dbReference type="GO" id="GO:0009007">
    <property type="term" value="F:site-specific DNA-methyltransferase (adenine-specific) activity"/>
    <property type="evidence" value="ECO:0007669"/>
    <property type="project" value="UniProtKB-EC"/>
</dbReference>
<dbReference type="PRINTS" id="PR00507">
    <property type="entry name" value="N12N6MTFRASE"/>
</dbReference>
<evidence type="ECO:0000256" key="5">
    <source>
        <dbReference type="ARBA" id="ARBA00047942"/>
    </source>
</evidence>
<evidence type="ECO:0000313" key="8">
    <source>
        <dbReference type="Proteomes" id="UP000287701"/>
    </source>
</evidence>
<dbReference type="GO" id="GO:0003676">
    <property type="term" value="F:nucleic acid binding"/>
    <property type="evidence" value="ECO:0007669"/>
    <property type="project" value="InterPro"/>
</dbReference>
<evidence type="ECO:0000256" key="1">
    <source>
        <dbReference type="ARBA" id="ARBA00011900"/>
    </source>
</evidence>
<accession>A0A3R5YWK1</accession>
<reference evidence="7 8" key="1">
    <citation type="submission" date="2019-01" db="EMBL/GenBank/DDBJ databases">
        <title>Whole Genome of Ornithobacterium rhinotracheale FARPER-174b.</title>
        <authorList>
            <person name="Tataje-Lavanda L.A."/>
            <person name="Montalvan A."/>
            <person name="Montesinos R."/>
            <person name="Zimic M."/>
            <person name="Fernandez-Sanchez M."/>
            <person name="Fernandez-Diaz M."/>
        </authorList>
    </citation>
    <scope>NUCLEOTIDE SEQUENCE [LARGE SCALE GENOMIC DNA]</scope>
    <source>
        <strain evidence="7 8">FARPER-174b</strain>
    </source>
</reference>
<dbReference type="RefSeq" id="WP_128501626.1">
    <property type="nucleotide sequence ID" value="NZ_CP035107.1"/>
</dbReference>
<keyword evidence="4" id="KW-0949">S-adenosyl-L-methionine</keyword>
<dbReference type="SUPFAM" id="SSF53335">
    <property type="entry name" value="S-adenosyl-L-methionine-dependent methyltransferases"/>
    <property type="match status" value="1"/>
</dbReference>
<dbReference type="Proteomes" id="UP000287701">
    <property type="component" value="Chromosome"/>
</dbReference>
<keyword evidence="7" id="KW-0378">Hydrolase</keyword>
<dbReference type="PANTHER" id="PTHR33841">
    <property type="entry name" value="DNA METHYLTRANSFERASE YEEA-RELATED"/>
    <property type="match status" value="1"/>
</dbReference>
<dbReference type="InterPro" id="IPR050953">
    <property type="entry name" value="N4_N6_ade-DNA_methylase"/>
</dbReference>
<dbReference type="GO" id="GO:0004519">
    <property type="term" value="F:endonuclease activity"/>
    <property type="evidence" value="ECO:0007669"/>
    <property type="project" value="UniProtKB-KW"/>
</dbReference>
<dbReference type="EC" id="2.1.1.72" evidence="1"/>
<feature type="domain" description="Type II methyltransferase M.TaqI-like" evidence="6">
    <location>
        <begin position="87"/>
        <end position="259"/>
    </location>
</feature>
<comment type="catalytic activity">
    <reaction evidence="5">
        <text>a 2'-deoxyadenosine in DNA + S-adenosyl-L-methionine = an N(6)-methyl-2'-deoxyadenosine in DNA + S-adenosyl-L-homocysteine + H(+)</text>
        <dbReference type="Rhea" id="RHEA:15197"/>
        <dbReference type="Rhea" id="RHEA-COMP:12418"/>
        <dbReference type="Rhea" id="RHEA-COMP:12419"/>
        <dbReference type="ChEBI" id="CHEBI:15378"/>
        <dbReference type="ChEBI" id="CHEBI:57856"/>
        <dbReference type="ChEBI" id="CHEBI:59789"/>
        <dbReference type="ChEBI" id="CHEBI:90615"/>
        <dbReference type="ChEBI" id="CHEBI:90616"/>
        <dbReference type="EC" id="2.1.1.72"/>
    </reaction>
</comment>
<dbReference type="InterPro" id="IPR002052">
    <property type="entry name" value="DNA_methylase_N6_adenine_CS"/>
</dbReference>